<reference evidence="6" key="2">
    <citation type="journal article" date="2009" name="Fungal Genet. Biol.">
        <title>The 2008 update of the Aspergillus nidulans genome annotation: a community effort.</title>
        <authorList>
            <person name="Wortman J.R."/>
            <person name="Gilsenan J.M."/>
            <person name="Joardar V."/>
            <person name="Deegan J."/>
            <person name="Clutterbuck J."/>
            <person name="Andersen M.R."/>
            <person name="Archer D."/>
            <person name="Bencina M."/>
            <person name="Braus G."/>
            <person name="Coutinho P."/>
            <person name="von Dohren H."/>
            <person name="Doonan J."/>
            <person name="Driessen A.J."/>
            <person name="Durek P."/>
            <person name="Espeso E."/>
            <person name="Fekete E."/>
            <person name="Flipphi M."/>
            <person name="Estrada C.G."/>
            <person name="Geysens S."/>
            <person name="Goldman G."/>
            <person name="de Groot P.W."/>
            <person name="Hansen K."/>
            <person name="Harris S.D."/>
            <person name="Heinekamp T."/>
            <person name="Helmstaedt K."/>
            <person name="Henrissat B."/>
            <person name="Hofmann G."/>
            <person name="Homan T."/>
            <person name="Horio T."/>
            <person name="Horiuchi H."/>
            <person name="James S."/>
            <person name="Jones M."/>
            <person name="Karaffa L."/>
            <person name="Karanyi Z."/>
            <person name="Kato M."/>
            <person name="Keller N."/>
            <person name="Kelly D.E."/>
            <person name="Kiel J.A."/>
            <person name="Kim J.M."/>
            <person name="van der Klei I.J."/>
            <person name="Klis F.M."/>
            <person name="Kovalchuk A."/>
            <person name="Krasevec N."/>
            <person name="Kubicek C.P."/>
            <person name="Liu B."/>
            <person name="Maccabe A."/>
            <person name="Meyer V."/>
            <person name="Mirabito P."/>
            <person name="Miskei M."/>
            <person name="Mos M."/>
            <person name="Mullins J."/>
            <person name="Nelson D.R."/>
            <person name="Nielsen J."/>
            <person name="Oakley B.R."/>
            <person name="Osmani S.A."/>
            <person name="Pakula T."/>
            <person name="Paszewski A."/>
            <person name="Paulsen I."/>
            <person name="Pilsyk S."/>
            <person name="Pocsi I."/>
            <person name="Punt P.J."/>
            <person name="Ram A.F."/>
            <person name="Ren Q."/>
            <person name="Robellet X."/>
            <person name="Robson G."/>
            <person name="Seiboth B."/>
            <person name="van Solingen P."/>
            <person name="Specht T."/>
            <person name="Sun J."/>
            <person name="Taheri-Talesh N."/>
            <person name="Takeshita N."/>
            <person name="Ussery D."/>
            <person name="vanKuyk P.A."/>
            <person name="Visser H."/>
            <person name="van de Vondervoort P.J."/>
            <person name="de Vries R.P."/>
            <person name="Walton J."/>
            <person name="Xiang X."/>
            <person name="Xiong Y."/>
            <person name="Zeng A.P."/>
            <person name="Brandt B.W."/>
            <person name="Cornell M.J."/>
            <person name="van den Hondel C.A."/>
            <person name="Visser J."/>
            <person name="Oliver S.G."/>
            <person name="Turner G."/>
        </authorList>
    </citation>
    <scope>GENOME REANNOTATION</scope>
    <source>
        <strain evidence="6">FGSC A4 / ATCC 38163 / CBS 112.46 / NRRL 194 / M139</strain>
    </source>
</reference>
<dbReference type="OrthoDB" id="423498at2759"/>
<dbReference type="RefSeq" id="XP_659292.1">
    <property type="nucleotide sequence ID" value="XM_654200.2"/>
</dbReference>
<dbReference type="KEGG" id="ani:ANIA_01688"/>
<protein>
    <submittedName>
        <fullName evidence="5">Calcium homeostasis protein Regucalcin, putative (AFU_orthologue AFUA_4G08610)</fullName>
    </submittedName>
</protein>
<gene>
    <name evidence="5" type="ORF">ANIA_01688</name>
</gene>
<comment type="similarity">
    <text evidence="1">Belongs to the SMP-30/CGR1 family.</text>
</comment>
<feature type="active site" description="Proton donor/acceptor" evidence="2">
    <location>
        <position position="349"/>
    </location>
</feature>
<dbReference type="GO" id="GO:0005509">
    <property type="term" value="F:calcium ion binding"/>
    <property type="evidence" value="ECO:0000318"/>
    <property type="project" value="GO_Central"/>
</dbReference>
<dbReference type="PANTHER" id="PTHR10907">
    <property type="entry name" value="REGUCALCIN"/>
    <property type="match status" value="1"/>
</dbReference>
<evidence type="ECO:0000256" key="2">
    <source>
        <dbReference type="PIRSR" id="PIRSR605511-1"/>
    </source>
</evidence>
<evidence type="ECO:0000256" key="3">
    <source>
        <dbReference type="PIRSR" id="PIRSR605511-2"/>
    </source>
</evidence>
<feature type="domain" description="SMP-30/Gluconolactonase/LRE-like region" evidence="4">
    <location>
        <begin position="163"/>
        <end position="404"/>
    </location>
</feature>
<evidence type="ECO:0000256" key="1">
    <source>
        <dbReference type="ARBA" id="ARBA00008853"/>
    </source>
</evidence>
<evidence type="ECO:0000259" key="4">
    <source>
        <dbReference type="Pfam" id="PF08450"/>
    </source>
</evidence>
<keyword evidence="3" id="KW-0862">Zinc</keyword>
<keyword evidence="6" id="KW-1185">Reference proteome</keyword>
<dbReference type="OMA" id="KKPAMCA"/>
<organism evidence="5 6">
    <name type="scientific">Emericella nidulans (strain FGSC A4 / ATCC 38163 / CBS 112.46 / NRRL 194 / M139)</name>
    <name type="common">Aspergillus nidulans</name>
    <dbReference type="NCBI Taxonomy" id="227321"/>
    <lineage>
        <taxon>Eukaryota</taxon>
        <taxon>Fungi</taxon>
        <taxon>Dikarya</taxon>
        <taxon>Ascomycota</taxon>
        <taxon>Pezizomycotina</taxon>
        <taxon>Eurotiomycetes</taxon>
        <taxon>Eurotiomycetidae</taxon>
        <taxon>Eurotiales</taxon>
        <taxon>Aspergillaceae</taxon>
        <taxon>Aspergillus</taxon>
        <taxon>Aspergillus subgen. Nidulantes</taxon>
    </lineage>
</organism>
<dbReference type="Pfam" id="PF08450">
    <property type="entry name" value="SGL"/>
    <property type="match status" value="1"/>
</dbReference>
<dbReference type="Gene3D" id="2.120.10.30">
    <property type="entry name" value="TolB, C-terminal domain"/>
    <property type="match status" value="1"/>
</dbReference>
<dbReference type="EMBL" id="BN001307">
    <property type="protein sequence ID" value="CBF85371.1"/>
    <property type="molecule type" value="Genomic_DNA"/>
</dbReference>
<dbReference type="GO" id="GO:0004341">
    <property type="term" value="F:gluconolactonase activity"/>
    <property type="evidence" value="ECO:0000318"/>
    <property type="project" value="GO_Central"/>
</dbReference>
<dbReference type="FunCoup" id="Q5BCP2">
    <property type="interactions" value="39"/>
</dbReference>
<dbReference type="InParanoid" id="Q5BCP2"/>
<dbReference type="HOGENOM" id="CLU_619671_0_0_1"/>
<feature type="binding site" evidence="3">
    <location>
        <position position="251"/>
    </location>
    <ligand>
        <name>substrate</name>
    </ligand>
</feature>
<comment type="cofactor">
    <cofactor evidence="3">
        <name>Zn(2+)</name>
        <dbReference type="ChEBI" id="CHEBI:29105"/>
    </cofactor>
    <text evidence="3">Binds 1 divalent metal cation per subunit.</text>
</comment>
<keyword evidence="3" id="KW-0479">Metal-binding</keyword>
<dbReference type="Proteomes" id="UP000000560">
    <property type="component" value="Chromosome VII"/>
</dbReference>
<dbReference type="eggNOG" id="KOG4499">
    <property type="taxonomic scope" value="Eukaryota"/>
</dbReference>
<dbReference type="GeneID" id="2875684"/>
<dbReference type="InterPro" id="IPR005511">
    <property type="entry name" value="SMP-30"/>
</dbReference>
<feature type="binding site" evidence="3">
    <location>
        <position position="349"/>
    </location>
    <ligand>
        <name>a divalent metal cation</name>
        <dbReference type="ChEBI" id="CHEBI:60240"/>
    </ligand>
</feature>
<dbReference type="STRING" id="227321.Q5BCP2"/>
<feature type="binding site" evidence="3">
    <location>
        <position position="300"/>
    </location>
    <ligand>
        <name>a divalent metal cation</name>
        <dbReference type="ChEBI" id="CHEBI:60240"/>
    </ligand>
</feature>
<dbReference type="FunFam" id="2.120.10.30:FF:000093">
    <property type="entry name" value="Calcium homeostasis protein Regucalcin, putative"/>
    <property type="match status" value="1"/>
</dbReference>
<evidence type="ECO:0000313" key="5">
    <source>
        <dbReference type="EMBL" id="CBF85371.1"/>
    </source>
</evidence>
<dbReference type="InterPro" id="IPR011042">
    <property type="entry name" value="6-blade_b-propeller_TolB-like"/>
</dbReference>
<reference evidence="6" key="1">
    <citation type="journal article" date="2005" name="Nature">
        <title>Sequencing of Aspergillus nidulans and comparative analysis with A. fumigatus and A. oryzae.</title>
        <authorList>
            <person name="Galagan J.E."/>
            <person name="Calvo S.E."/>
            <person name="Cuomo C."/>
            <person name="Ma L.J."/>
            <person name="Wortman J.R."/>
            <person name="Batzoglou S."/>
            <person name="Lee S.I."/>
            <person name="Basturkmen M."/>
            <person name="Spevak C.C."/>
            <person name="Clutterbuck J."/>
            <person name="Kapitonov V."/>
            <person name="Jurka J."/>
            <person name="Scazzocchio C."/>
            <person name="Farman M."/>
            <person name="Butler J."/>
            <person name="Purcell S."/>
            <person name="Harris S."/>
            <person name="Braus G.H."/>
            <person name="Draht O."/>
            <person name="Busch S."/>
            <person name="D'Enfert C."/>
            <person name="Bouchier C."/>
            <person name="Goldman G.H."/>
            <person name="Bell-Pedersen D."/>
            <person name="Griffiths-Jones S."/>
            <person name="Doonan J.H."/>
            <person name="Yu J."/>
            <person name="Vienken K."/>
            <person name="Pain A."/>
            <person name="Freitag M."/>
            <person name="Selker E.U."/>
            <person name="Archer D.B."/>
            <person name="Penalva M.A."/>
            <person name="Oakley B.R."/>
            <person name="Momany M."/>
            <person name="Tanaka T."/>
            <person name="Kumagai T."/>
            <person name="Asai K."/>
            <person name="Machida M."/>
            <person name="Nierman W.C."/>
            <person name="Denning D.W."/>
            <person name="Caddick M."/>
            <person name="Hynes M."/>
            <person name="Paoletti M."/>
            <person name="Fischer R."/>
            <person name="Miller B."/>
            <person name="Dyer P."/>
            <person name="Sachs M.S."/>
            <person name="Osmani S.A."/>
            <person name="Birren B.W."/>
        </authorList>
    </citation>
    <scope>NUCLEOTIDE SEQUENCE [LARGE SCALE GENOMIC DNA]</scope>
    <source>
        <strain evidence="6">FGSC A4 / ATCC 38163 / CBS 112.46 / NRRL 194 / M139</strain>
    </source>
</reference>
<dbReference type="AlphaFoldDB" id="Q5BCP2"/>
<dbReference type="PRINTS" id="PR01790">
    <property type="entry name" value="SMP30FAMILY"/>
</dbReference>
<proteinExistence type="inferred from homology"/>
<dbReference type="GO" id="GO:0019853">
    <property type="term" value="P:L-ascorbic acid biosynthetic process"/>
    <property type="evidence" value="ECO:0000318"/>
    <property type="project" value="GO_Central"/>
</dbReference>
<dbReference type="InterPro" id="IPR013658">
    <property type="entry name" value="SGL"/>
</dbReference>
<evidence type="ECO:0000313" key="6">
    <source>
        <dbReference type="Proteomes" id="UP000000560"/>
    </source>
</evidence>
<sequence length="442" mass="48950">MQRQMQLNGFWDPGRLAVSHPWNRICQIQGPTAAKDAFSDGFHRSDEIPFALSSSTVAPEIPAQGESEAAGYGTRGYMDLNVAYQKEYKSDVDSMKLGEVPTIIIKANDRLEWTKQPSPTTVLLLRLGNPEAGAVSPSHPVPAQARVSDQECLPSRSGRFLSKNELRFVDIWEQKLYALDLAKGPESLKVLDTSESIGMTANIANGNDSQKDHIVAAAKYGFALVNRNTGELSYIARPWDEPDLLRRMRFNDGAVDSKGRLWAGAMNDPKVQSLINEGVLFRLDPDLKLSRMVEQLTIPNGIGWNSANDTMYLTDSPTGKIFAFDFDESTGEISNRRVHFDTGEPKEPDGFAIDSEGCIWSAIYGGGKVIRIDTQGKVIGEISLPTRNITCPAFVGTELFITTAKDDKNDDKFPESIRYGGHLYKVDVGVRGQPRHEFRFSQ</sequence>
<dbReference type="PANTHER" id="PTHR10907:SF47">
    <property type="entry name" value="REGUCALCIN"/>
    <property type="match status" value="1"/>
</dbReference>
<dbReference type="SUPFAM" id="SSF63829">
    <property type="entry name" value="Calcium-dependent phosphotriesterase"/>
    <property type="match status" value="1"/>
</dbReference>
<feature type="binding site" evidence="3">
    <location>
        <position position="249"/>
    </location>
    <ligand>
        <name>substrate</name>
    </ligand>
</feature>
<accession>C8VNT7</accession>
<accession>Q5BCP2</accession>
<name>Q5BCP2_EMENI</name>